<dbReference type="InterPro" id="IPR019887">
    <property type="entry name" value="Tscrpt_reg_AsnC/Lrp_C"/>
</dbReference>
<keyword evidence="3" id="KW-0804">Transcription</keyword>
<keyword evidence="2" id="KW-0238">DNA-binding</keyword>
<dbReference type="AlphaFoldDB" id="A0A941EZ95"/>
<dbReference type="GO" id="GO:0043200">
    <property type="term" value="P:response to amino acid"/>
    <property type="evidence" value="ECO:0007669"/>
    <property type="project" value="TreeGrafter"/>
</dbReference>
<dbReference type="PANTHER" id="PTHR30154:SF34">
    <property type="entry name" value="TRANSCRIPTIONAL REGULATOR AZLB"/>
    <property type="match status" value="1"/>
</dbReference>
<dbReference type="SUPFAM" id="SSF54909">
    <property type="entry name" value="Dimeric alpha+beta barrel"/>
    <property type="match status" value="1"/>
</dbReference>
<dbReference type="InterPro" id="IPR019888">
    <property type="entry name" value="Tscrpt_reg_AsnC-like"/>
</dbReference>
<dbReference type="InterPro" id="IPR036388">
    <property type="entry name" value="WH-like_DNA-bd_sf"/>
</dbReference>
<dbReference type="GO" id="GO:0005829">
    <property type="term" value="C:cytosol"/>
    <property type="evidence" value="ECO:0007669"/>
    <property type="project" value="TreeGrafter"/>
</dbReference>
<proteinExistence type="predicted"/>
<name>A0A941EZ95_9ACTN</name>
<feature type="domain" description="HTH asnC-type" evidence="5">
    <location>
        <begin position="121"/>
        <end position="162"/>
    </location>
</feature>
<protein>
    <submittedName>
        <fullName evidence="6">Lrp/AsnC family transcriptional regulator</fullName>
    </submittedName>
</protein>
<dbReference type="InterPro" id="IPR036390">
    <property type="entry name" value="WH_DNA-bd_sf"/>
</dbReference>
<evidence type="ECO:0000259" key="5">
    <source>
        <dbReference type="Pfam" id="PF13404"/>
    </source>
</evidence>
<dbReference type="InterPro" id="IPR000485">
    <property type="entry name" value="AsnC-type_HTH_dom"/>
</dbReference>
<feature type="domain" description="Transcription regulator AsnC/Lrp ligand binding" evidence="4">
    <location>
        <begin position="188"/>
        <end position="256"/>
    </location>
</feature>
<evidence type="ECO:0000313" key="6">
    <source>
        <dbReference type="EMBL" id="MBR7839257.1"/>
    </source>
</evidence>
<accession>A0A941EZ95</accession>
<evidence type="ECO:0000259" key="4">
    <source>
        <dbReference type="Pfam" id="PF01037"/>
    </source>
</evidence>
<dbReference type="Gene3D" id="3.30.70.920">
    <property type="match status" value="1"/>
</dbReference>
<evidence type="ECO:0000313" key="7">
    <source>
        <dbReference type="Proteomes" id="UP000675781"/>
    </source>
</evidence>
<evidence type="ECO:0000256" key="2">
    <source>
        <dbReference type="ARBA" id="ARBA00023125"/>
    </source>
</evidence>
<sequence>MKHEAHLGRDTWIVRLACLPGTAAQLAGDLSRRPDTQYIDLVSGGSEVVCAMTPRTRQDRDQAFLDRLQPARGATSVSASCILRTFYGGSLGWLRKINALTQAQEAALRAPIDPDGALVALDDLDEALLAALHRDGRATLAELQGETGQSESVVTRRLQRLRGCGALYFAVEYDHEPLGRGVEAMLWLTVPPSRVAAVGQAVATHPEVRFAAAVTGRANLALSVLCRTTDELYFYLTERLGSLPGIAAMETSLILRRIKTLG</sequence>
<dbReference type="Pfam" id="PF13404">
    <property type="entry name" value="HTH_AsnC-type"/>
    <property type="match status" value="1"/>
</dbReference>
<keyword evidence="7" id="KW-1185">Reference proteome</keyword>
<dbReference type="SMART" id="SM00344">
    <property type="entry name" value="HTH_ASNC"/>
    <property type="match status" value="1"/>
</dbReference>
<dbReference type="Proteomes" id="UP000675781">
    <property type="component" value="Unassembled WGS sequence"/>
</dbReference>
<comment type="caution">
    <text evidence="6">The sequence shown here is derived from an EMBL/GenBank/DDBJ whole genome shotgun (WGS) entry which is preliminary data.</text>
</comment>
<dbReference type="PRINTS" id="PR00033">
    <property type="entry name" value="HTHASNC"/>
</dbReference>
<dbReference type="EMBL" id="JAGSOG010000406">
    <property type="protein sequence ID" value="MBR7839257.1"/>
    <property type="molecule type" value="Genomic_DNA"/>
</dbReference>
<dbReference type="Gene3D" id="1.10.10.10">
    <property type="entry name" value="Winged helix-like DNA-binding domain superfamily/Winged helix DNA-binding domain"/>
    <property type="match status" value="1"/>
</dbReference>
<keyword evidence="1" id="KW-0805">Transcription regulation</keyword>
<dbReference type="PANTHER" id="PTHR30154">
    <property type="entry name" value="LEUCINE-RESPONSIVE REGULATORY PROTEIN"/>
    <property type="match status" value="1"/>
</dbReference>
<gene>
    <name evidence="6" type="ORF">KDL01_38710</name>
</gene>
<dbReference type="Pfam" id="PF01037">
    <property type="entry name" value="AsnC_trans_reg"/>
    <property type="match status" value="1"/>
</dbReference>
<reference evidence="6" key="1">
    <citation type="submission" date="2021-04" db="EMBL/GenBank/DDBJ databases">
        <title>Genome based classification of Actinospica acidithermotolerans sp. nov., an actinobacterium isolated from an Indonesian hot spring.</title>
        <authorList>
            <person name="Kusuma A.B."/>
            <person name="Putra K.E."/>
            <person name="Nafisah S."/>
            <person name="Loh J."/>
            <person name="Nouioui I."/>
            <person name="Goodfellow M."/>
        </authorList>
    </citation>
    <scope>NUCLEOTIDE SEQUENCE</scope>
    <source>
        <strain evidence="6">CSCA 57</strain>
    </source>
</reference>
<dbReference type="RefSeq" id="WP_212533696.1">
    <property type="nucleotide sequence ID" value="NZ_JAGSOG010000406.1"/>
</dbReference>
<organism evidence="6 7">
    <name type="scientific">Actinospica durhamensis</name>
    <dbReference type="NCBI Taxonomy" id="1508375"/>
    <lineage>
        <taxon>Bacteria</taxon>
        <taxon>Bacillati</taxon>
        <taxon>Actinomycetota</taxon>
        <taxon>Actinomycetes</taxon>
        <taxon>Catenulisporales</taxon>
        <taxon>Actinospicaceae</taxon>
        <taxon>Actinospica</taxon>
    </lineage>
</organism>
<dbReference type="InterPro" id="IPR011008">
    <property type="entry name" value="Dimeric_a/b-barrel"/>
</dbReference>
<dbReference type="GO" id="GO:0043565">
    <property type="term" value="F:sequence-specific DNA binding"/>
    <property type="evidence" value="ECO:0007669"/>
    <property type="project" value="InterPro"/>
</dbReference>
<evidence type="ECO:0000256" key="1">
    <source>
        <dbReference type="ARBA" id="ARBA00023015"/>
    </source>
</evidence>
<dbReference type="SUPFAM" id="SSF46785">
    <property type="entry name" value="Winged helix' DNA-binding domain"/>
    <property type="match status" value="1"/>
</dbReference>
<evidence type="ECO:0000256" key="3">
    <source>
        <dbReference type="ARBA" id="ARBA00023163"/>
    </source>
</evidence>